<dbReference type="Gene3D" id="3.60.15.10">
    <property type="entry name" value="Ribonuclease Z/Hydroxyacylglutathione hydrolase-like"/>
    <property type="match status" value="1"/>
</dbReference>
<dbReference type="EMBL" id="LT719092">
    <property type="protein sequence ID" value="SJK83955.1"/>
    <property type="molecule type" value="Genomic_DNA"/>
</dbReference>
<dbReference type="Pfam" id="PF00753">
    <property type="entry name" value="Lactamase_B"/>
    <property type="match status" value="1"/>
</dbReference>
<name>A0A1R4A4R6_9ARCH</name>
<accession>A0A1R4A4R6</accession>
<evidence type="ECO:0000313" key="3">
    <source>
        <dbReference type="Proteomes" id="UP000187822"/>
    </source>
</evidence>
<sequence>MIKYCARFSLEPVGQGLFYTGKIGSFNMVYDCGSMKALNKISSIIGDYKSRLGNSKIDMLIISHLHLDHVSGIEELMKNTKVRYVFLPYLLPIQRLLLALGGHAHLTESYLNLLIDPVSYFLELGADKVVLISGNNSKNDERYERNNDEFPGGEFDLSSEDLNDEAIKLSDNEDLRKMVNDKDSQLFKEKFEGKILFKDHSGSVSLKKKWVFRFFSPPTKQNLSQLEKCVKQILPNTGKINNAMLKEILSNKGHLEKLKKCYENSFKQLNDTSLIVFHGPTKNYINSVLYPADSTRNMPSNYYFNHCKTELESNVKFGWVLTGDVNFKKVSSAFLKHFSNYLDQMNNLLIPHHGSKGNWNLDIMKHVVSPGHWFVSFGLGNNHHHPNADVISDIVTSGNSVSLCNDINRIDQYVFP</sequence>
<dbReference type="InterPro" id="IPR001279">
    <property type="entry name" value="Metallo-B-lactamas"/>
</dbReference>
<dbReference type="GO" id="GO:0016787">
    <property type="term" value="F:hydrolase activity"/>
    <property type="evidence" value="ECO:0007669"/>
    <property type="project" value="UniProtKB-KW"/>
</dbReference>
<dbReference type="InterPro" id="IPR036866">
    <property type="entry name" value="RibonucZ/Hydroxyglut_hydro"/>
</dbReference>
<dbReference type="KEGG" id="cdiv:CPM_0052"/>
<dbReference type="STRING" id="1673428.CPM_0052"/>
<dbReference type="InterPro" id="IPR052159">
    <property type="entry name" value="Competence_DNA_uptake"/>
</dbReference>
<evidence type="ECO:0000313" key="2">
    <source>
        <dbReference type="EMBL" id="SJK83955.1"/>
    </source>
</evidence>
<organism evidence="2 3">
    <name type="scientific">Cuniculiplasma divulgatum</name>
    <dbReference type="NCBI Taxonomy" id="1673428"/>
    <lineage>
        <taxon>Archaea</taxon>
        <taxon>Methanobacteriati</taxon>
        <taxon>Thermoplasmatota</taxon>
        <taxon>Thermoplasmata</taxon>
        <taxon>Thermoplasmatales</taxon>
        <taxon>Cuniculiplasmataceae</taxon>
        <taxon>Cuniculiplasma</taxon>
    </lineage>
</organism>
<dbReference type="OrthoDB" id="386744at2157"/>
<dbReference type="PANTHER" id="PTHR30619:SF1">
    <property type="entry name" value="RECOMBINATION PROTEIN 2"/>
    <property type="match status" value="1"/>
</dbReference>
<evidence type="ECO:0000259" key="1">
    <source>
        <dbReference type="Pfam" id="PF00753"/>
    </source>
</evidence>
<dbReference type="RefSeq" id="WP_077075772.1">
    <property type="nucleotide sequence ID" value="NZ_LT719092.1"/>
</dbReference>
<dbReference type="SUPFAM" id="SSF56281">
    <property type="entry name" value="Metallo-hydrolase/oxidoreductase"/>
    <property type="match status" value="1"/>
</dbReference>
<dbReference type="AlphaFoldDB" id="A0A1R4A4R6"/>
<proteinExistence type="predicted"/>
<dbReference type="GeneID" id="30926704"/>
<feature type="domain" description="Metallo-beta-lactamase" evidence="1">
    <location>
        <begin position="25"/>
        <end position="83"/>
    </location>
</feature>
<keyword evidence="3" id="KW-1185">Reference proteome</keyword>
<protein>
    <submittedName>
        <fullName evidence="2">Metal-dependent hydrolase of the beta-lactamase superfamily II</fullName>
    </submittedName>
</protein>
<dbReference type="PANTHER" id="PTHR30619">
    <property type="entry name" value="DNA INTERNALIZATION/COMPETENCE PROTEIN COMEC/REC2"/>
    <property type="match status" value="1"/>
</dbReference>
<dbReference type="Proteomes" id="UP000187822">
    <property type="component" value="Chromosome I"/>
</dbReference>
<keyword evidence="2" id="KW-0378">Hydrolase</keyword>
<gene>
    <name evidence="2" type="ORF">CPM_0052</name>
</gene>
<reference evidence="3" key="1">
    <citation type="submission" date="2016-06" db="EMBL/GenBank/DDBJ databases">
        <authorList>
            <person name="Toshchakov V.S."/>
        </authorList>
    </citation>
    <scope>NUCLEOTIDE SEQUENCE [LARGE SCALE GENOMIC DNA]</scope>
    <source>
        <strain>PM4 (JCM 30641</strain>
        <strain evidence="3">\VKM B-2940)</strain>
    </source>
</reference>